<organism evidence="2 3">
    <name type="scientific">Roseinatronobacter bogoriensis subsp. barguzinensis</name>
    <dbReference type="NCBI Taxonomy" id="441209"/>
    <lineage>
        <taxon>Bacteria</taxon>
        <taxon>Pseudomonadati</taxon>
        <taxon>Pseudomonadota</taxon>
        <taxon>Alphaproteobacteria</taxon>
        <taxon>Rhodobacterales</taxon>
        <taxon>Paracoccaceae</taxon>
        <taxon>Roseinatronobacter</taxon>
    </lineage>
</organism>
<keyword evidence="3" id="KW-1185">Reference proteome</keyword>
<accession>A0A2K8KD10</accession>
<feature type="region of interest" description="Disordered" evidence="1">
    <location>
        <begin position="1"/>
        <end position="25"/>
    </location>
</feature>
<name>A0A2K8KD10_9RHOB</name>
<dbReference type="EMBL" id="CP024899">
    <property type="protein sequence ID" value="ATX67314.1"/>
    <property type="molecule type" value="Genomic_DNA"/>
</dbReference>
<reference evidence="2 3" key="1">
    <citation type="submission" date="2017-11" db="EMBL/GenBank/DDBJ databases">
        <title>Revised Sequence and Annotation of the Rhodobaca barguzinensis strain alga05 Genome.</title>
        <authorList>
            <person name="Kopejtka K."/>
            <person name="Tomasch J.M."/>
            <person name="Bunk B."/>
            <person name="Koblizek M."/>
        </authorList>
    </citation>
    <scope>NUCLEOTIDE SEQUENCE [LARGE SCALE GENOMIC DNA]</scope>
    <source>
        <strain evidence="3">alga05</strain>
    </source>
</reference>
<dbReference type="AlphaFoldDB" id="A0A2K8KD10"/>
<evidence type="ECO:0000313" key="2">
    <source>
        <dbReference type="EMBL" id="ATX67314.1"/>
    </source>
</evidence>
<proteinExistence type="predicted"/>
<gene>
    <name evidence="2" type="ORF">BG454_17095</name>
</gene>
<evidence type="ECO:0000313" key="3">
    <source>
        <dbReference type="Proteomes" id="UP000228948"/>
    </source>
</evidence>
<protein>
    <submittedName>
        <fullName evidence="2">Uncharacterized protein</fullName>
    </submittedName>
</protein>
<dbReference type="Proteomes" id="UP000228948">
    <property type="component" value="Chromosome"/>
</dbReference>
<evidence type="ECO:0000256" key="1">
    <source>
        <dbReference type="SAM" id="MobiDB-lite"/>
    </source>
</evidence>
<dbReference type="KEGG" id="rbg:BG454_17095"/>
<sequence>MEPAPLHRTIFTPDGPDRSETAALRGTEPQAAAIMRISFCRYMQKYFAYISRTNLYMTLHLLGDASGAVQ</sequence>